<feature type="region of interest" description="Disordered" evidence="1">
    <location>
        <begin position="29"/>
        <end position="73"/>
    </location>
</feature>
<keyword evidence="3" id="KW-1185">Reference proteome</keyword>
<feature type="compositionally biased region" description="Polar residues" evidence="1">
    <location>
        <begin position="193"/>
        <end position="212"/>
    </location>
</feature>
<evidence type="ECO:0000313" key="2">
    <source>
        <dbReference type="EMBL" id="CAB9496851.1"/>
    </source>
</evidence>
<name>A0A9N8D7X2_9STRA</name>
<protein>
    <submittedName>
        <fullName evidence="2">Uncharacterized protein</fullName>
    </submittedName>
</protein>
<dbReference type="AlphaFoldDB" id="A0A9N8D7X2"/>
<evidence type="ECO:0000313" key="3">
    <source>
        <dbReference type="Proteomes" id="UP001153069"/>
    </source>
</evidence>
<feature type="region of interest" description="Disordered" evidence="1">
    <location>
        <begin position="167"/>
        <end position="212"/>
    </location>
</feature>
<gene>
    <name evidence="2" type="ORF">SEMRO_10_G008121.1</name>
</gene>
<sequence>MKRSPSEVEGKGIPSCIFVPACEFPDLSHRRNSEPVLGSKSSEHSHKSCSRTNATVPGTTEIPDESFSSYTSSSNCNLHESGLMVQRVPRKTRRFSQPVPPTPVPACLDRAEARFRRWATTGTGTGSNCRSVSVCTAPPSLPQRSPEVLRKQRDPRRGLPALSADLASMAQSIQQQRRRSNSMSGPPKCPLRDSQTTQGTAATANSTRCSSV</sequence>
<reference evidence="2" key="1">
    <citation type="submission" date="2020-06" db="EMBL/GenBank/DDBJ databases">
        <authorList>
            <consortium name="Plant Systems Biology data submission"/>
        </authorList>
    </citation>
    <scope>NUCLEOTIDE SEQUENCE</scope>
    <source>
        <strain evidence="2">D6</strain>
    </source>
</reference>
<feature type="region of interest" description="Disordered" evidence="1">
    <location>
        <begin position="121"/>
        <end position="155"/>
    </location>
</feature>
<dbReference type="EMBL" id="CAICTM010000010">
    <property type="protein sequence ID" value="CAB9496851.1"/>
    <property type="molecule type" value="Genomic_DNA"/>
</dbReference>
<comment type="caution">
    <text evidence="2">The sequence shown here is derived from an EMBL/GenBank/DDBJ whole genome shotgun (WGS) entry which is preliminary data.</text>
</comment>
<organism evidence="2 3">
    <name type="scientific">Seminavis robusta</name>
    <dbReference type="NCBI Taxonomy" id="568900"/>
    <lineage>
        <taxon>Eukaryota</taxon>
        <taxon>Sar</taxon>
        <taxon>Stramenopiles</taxon>
        <taxon>Ochrophyta</taxon>
        <taxon>Bacillariophyta</taxon>
        <taxon>Bacillariophyceae</taxon>
        <taxon>Bacillariophycidae</taxon>
        <taxon>Naviculales</taxon>
        <taxon>Naviculaceae</taxon>
        <taxon>Seminavis</taxon>
    </lineage>
</organism>
<evidence type="ECO:0000256" key="1">
    <source>
        <dbReference type="SAM" id="MobiDB-lite"/>
    </source>
</evidence>
<proteinExistence type="predicted"/>
<accession>A0A9N8D7X2</accession>
<feature type="compositionally biased region" description="Polar residues" evidence="1">
    <location>
        <begin position="121"/>
        <end position="134"/>
    </location>
</feature>
<dbReference type="Proteomes" id="UP001153069">
    <property type="component" value="Unassembled WGS sequence"/>
</dbReference>